<dbReference type="EMBL" id="JAMDMX010000038">
    <property type="protein sequence ID" value="MCY9693689.1"/>
    <property type="molecule type" value="Genomic_DNA"/>
</dbReference>
<proteinExistence type="predicted"/>
<dbReference type="Pfam" id="PF10719">
    <property type="entry name" value="ComFB"/>
    <property type="match status" value="1"/>
</dbReference>
<evidence type="ECO:0000313" key="1">
    <source>
        <dbReference type="EMBL" id="MCY9693689.1"/>
    </source>
</evidence>
<gene>
    <name evidence="1" type="ORF">M5X19_12380</name>
</gene>
<dbReference type="RefSeq" id="WP_051253056.1">
    <property type="nucleotide sequence ID" value="NZ_JAMDMW010000133.1"/>
</dbReference>
<comment type="caution">
    <text evidence="1">The sequence shown here is derived from an EMBL/GenBank/DDBJ whole genome shotgun (WGS) entry which is preliminary data.</text>
</comment>
<sequence>MAVFNAMETIVMNLFDEFQKNYEMKCDCNTCKEDVLALVLNKVPPRYASSEKGQLFVKGLYINPQLQSDVMRELMEAANIVEHHQHHREESQP</sequence>
<dbReference type="Proteomes" id="UP001527099">
    <property type="component" value="Unassembled WGS sequence"/>
</dbReference>
<protein>
    <submittedName>
        <fullName evidence="1">Late competence development ComFB family protein</fullName>
    </submittedName>
</protein>
<keyword evidence="2" id="KW-1185">Reference proteome</keyword>
<name>A0ABT4GBX5_9BACL</name>
<evidence type="ECO:0000313" key="2">
    <source>
        <dbReference type="Proteomes" id="UP001527099"/>
    </source>
</evidence>
<reference evidence="1 2" key="1">
    <citation type="submission" date="2022-05" db="EMBL/GenBank/DDBJ databases">
        <title>Genome Sequencing of Bee-Associated Microbes.</title>
        <authorList>
            <person name="Dunlap C."/>
        </authorList>
    </citation>
    <scope>NUCLEOTIDE SEQUENCE [LARGE SCALE GENOMIC DNA]</scope>
    <source>
        <strain evidence="1 2">NRRL B-14421</strain>
    </source>
</reference>
<accession>A0ABT4GBX5</accession>
<dbReference type="InterPro" id="IPR019657">
    <property type="entry name" value="ComFB"/>
</dbReference>
<organism evidence="1 2">
    <name type="scientific">Paenibacillus alginolyticus</name>
    <dbReference type="NCBI Taxonomy" id="59839"/>
    <lineage>
        <taxon>Bacteria</taxon>
        <taxon>Bacillati</taxon>
        <taxon>Bacillota</taxon>
        <taxon>Bacilli</taxon>
        <taxon>Bacillales</taxon>
        <taxon>Paenibacillaceae</taxon>
        <taxon>Paenibacillus</taxon>
    </lineage>
</organism>